<evidence type="ECO:0000313" key="15">
    <source>
        <dbReference type="Proteomes" id="UP000036987"/>
    </source>
</evidence>
<dbReference type="PRINTS" id="PR00368">
    <property type="entry name" value="FADPNR"/>
</dbReference>
<dbReference type="STRING" id="29655.A0A0K9P516"/>
<evidence type="ECO:0000256" key="1">
    <source>
        <dbReference type="ARBA" id="ARBA00004137"/>
    </source>
</evidence>
<dbReference type="GO" id="GO:0016491">
    <property type="term" value="F:oxidoreductase activity"/>
    <property type="evidence" value="ECO:0000318"/>
    <property type="project" value="GO_Central"/>
</dbReference>
<dbReference type="PANTHER" id="PTHR43706">
    <property type="entry name" value="NADH DEHYDROGENASE"/>
    <property type="match status" value="1"/>
</dbReference>
<dbReference type="InterPro" id="IPR011992">
    <property type="entry name" value="EF-hand-dom_pair"/>
</dbReference>
<accession>A0A0K9P516</accession>
<keyword evidence="5" id="KW-0472">Membrane</keyword>
<dbReference type="GO" id="GO:0005743">
    <property type="term" value="C:mitochondrial inner membrane"/>
    <property type="evidence" value="ECO:0007669"/>
    <property type="project" value="UniProtKB-SubCell"/>
</dbReference>
<dbReference type="Pfam" id="PF22366">
    <property type="entry name" value="NDH2_C"/>
    <property type="match status" value="1"/>
</dbReference>
<dbReference type="InterPro" id="IPR002048">
    <property type="entry name" value="EF_hand_dom"/>
</dbReference>
<keyword evidence="5" id="KW-0999">Mitochondrion inner membrane</keyword>
<sequence length="767" mass="86685">MKIFKTLKNTDQVLVALKKISSRNDYKPNESLFSLIVDRLAGKRRFDDIEDVLQTVKYTKIKVSDSFFSNLIKIYINVANQPEKAIQVFFRMSEFHCCLTIATFNLVLNMLVCGKHYEIVHEVLRGWDLGVVESMFLGFCGKYLRHLNQCFFLQVLRVFGLRLRMVGKSAFLDRMTYCRSIEIKVEMGFTAASSFFQRVSKVYRINPTYFKILILCAAGGGGFATYAVTGPINAAIASSDQDGEMKAKKKKVVIVGTGWAGTSFLKNLDSRFYDVQIISPRNYFAFTPLLPSVTCGTVDARSIVEPIRKIMKKKTGDIRFWEAKCFKIDEVNKKVHCRSDTGTNLEGNGEFSVEYDYLVVAMGARSNTFNTPGVVENCHFLKEVEDAQKIRRSVMDCFEMANIPNQSDDEKRKKLHFIIVGGGPTGVEFAAELHDFVDKDISRLYPGIEDFVKISVIEAGQHILPMFDKTITQFAEHKFEREGIDLKLGHKVIKVSDQSITMSHKESGEISVPYGMVVWSTGIGTRPVISDFMNQIGQGDRRVLATDEWLRVKGCDDVYALGDCATIVQRRIVDDISAIFKIADKNNTGKLSLKEIQGVLVDICQRYPQVELYLKSKNMKRFSDLLNKIDDDLDIVKFKNALSSVDSHVKSLPATAQVAEQQGKYLARCFNLMKAGEVHSPKGPIRITADGRHRFPAFKYKHYGQFAPLGGEQTAAHLAGDWISIGHGSQWLWYSVYATKQPSWRTTFAVVSDWARRFVFGRDSSCI</sequence>
<organism evidence="14 15">
    <name type="scientific">Zostera marina</name>
    <name type="common">Eelgrass</name>
    <dbReference type="NCBI Taxonomy" id="29655"/>
    <lineage>
        <taxon>Eukaryota</taxon>
        <taxon>Viridiplantae</taxon>
        <taxon>Streptophyta</taxon>
        <taxon>Embryophyta</taxon>
        <taxon>Tracheophyta</taxon>
        <taxon>Spermatophyta</taxon>
        <taxon>Magnoliopsida</taxon>
        <taxon>Liliopsida</taxon>
        <taxon>Zosteraceae</taxon>
        <taxon>Zostera</taxon>
    </lineage>
</organism>
<evidence type="ECO:0000256" key="9">
    <source>
        <dbReference type="ARBA" id="ARBA00023002"/>
    </source>
</evidence>
<name>A0A0K9P516_ZOSMR</name>
<dbReference type="InterPro" id="IPR045024">
    <property type="entry name" value="NDH-2"/>
</dbReference>
<keyword evidence="4" id="KW-0285">Flavoprotein</keyword>
<evidence type="ECO:0000313" key="14">
    <source>
        <dbReference type="EMBL" id="KMZ63332.1"/>
    </source>
</evidence>
<keyword evidence="15" id="KW-1185">Reference proteome</keyword>
<dbReference type="EC" id="1.6.5.9" evidence="3"/>
<comment type="subcellular location">
    <subcellularLocation>
        <location evidence="1">Mitochondrion inner membrane</location>
        <topology evidence="1">Peripheral membrane protein</topology>
        <orientation evidence="1">Intermembrane side</orientation>
    </subcellularLocation>
</comment>
<dbReference type="PANTHER" id="PTHR43706:SF47">
    <property type="entry name" value="EXTERNAL NADH-UBIQUINONE OXIDOREDUCTASE 1, MITOCHONDRIAL-RELATED"/>
    <property type="match status" value="1"/>
</dbReference>
<dbReference type="InterPro" id="IPR011990">
    <property type="entry name" value="TPR-like_helical_dom_sf"/>
</dbReference>
<dbReference type="GO" id="GO:0005509">
    <property type="term" value="F:calcium ion binding"/>
    <property type="evidence" value="ECO:0007669"/>
    <property type="project" value="InterPro"/>
</dbReference>
<evidence type="ECO:0000256" key="12">
    <source>
        <dbReference type="ARBA" id="ARBA00049010"/>
    </source>
</evidence>
<dbReference type="EMBL" id="LFYR01001248">
    <property type="protein sequence ID" value="KMZ63332.1"/>
    <property type="molecule type" value="Genomic_DNA"/>
</dbReference>
<evidence type="ECO:0000256" key="4">
    <source>
        <dbReference type="ARBA" id="ARBA00022630"/>
    </source>
</evidence>
<dbReference type="InterPro" id="IPR018247">
    <property type="entry name" value="EF_Hand_1_Ca_BS"/>
</dbReference>
<dbReference type="Pfam" id="PF07992">
    <property type="entry name" value="Pyr_redox_2"/>
    <property type="match status" value="1"/>
</dbReference>
<protein>
    <recommendedName>
        <fullName evidence="3">NADH:ubiquinone reductase (non-electrogenic)</fullName>
        <ecNumber evidence="3">1.6.5.9</ecNumber>
    </recommendedName>
</protein>
<keyword evidence="5" id="KW-0496">Mitochondrion</keyword>
<dbReference type="Gene3D" id="1.25.40.10">
    <property type="entry name" value="Tetratricopeptide repeat domain"/>
    <property type="match status" value="1"/>
</dbReference>
<dbReference type="InterPro" id="IPR023753">
    <property type="entry name" value="FAD/NAD-binding_dom"/>
</dbReference>
<keyword evidence="9" id="KW-0560">Oxidoreductase</keyword>
<comment type="catalytic activity">
    <reaction evidence="12">
        <text>a ubiquinone + NADH + H(+) = a ubiquinol + NAD(+)</text>
        <dbReference type="Rhea" id="RHEA:23152"/>
        <dbReference type="Rhea" id="RHEA-COMP:9565"/>
        <dbReference type="Rhea" id="RHEA-COMP:9566"/>
        <dbReference type="ChEBI" id="CHEBI:15378"/>
        <dbReference type="ChEBI" id="CHEBI:16389"/>
        <dbReference type="ChEBI" id="CHEBI:17976"/>
        <dbReference type="ChEBI" id="CHEBI:57540"/>
        <dbReference type="ChEBI" id="CHEBI:57945"/>
    </reaction>
</comment>
<keyword evidence="7" id="KW-0106">Calcium</keyword>
<dbReference type="PROSITE" id="PS50222">
    <property type="entry name" value="EF_HAND_2"/>
    <property type="match status" value="1"/>
</dbReference>
<evidence type="ECO:0000256" key="10">
    <source>
        <dbReference type="ARBA" id="ARBA00023027"/>
    </source>
</evidence>
<comment type="catalytic activity">
    <reaction evidence="11">
        <text>a quinone + NADH + H(+) = a quinol + NAD(+)</text>
        <dbReference type="Rhea" id="RHEA:46160"/>
        <dbReference type="ChEBI" id="CHEBI:15378"/>
        <dbReference type="ChEBI" id="CHEBI:24646"/>
        <dbReference type="ChEBI" id="CHEBI:57540"/>
        <dbReference type="ChEBI" id="CHEBI:57945"/>
        <dbReference type="ChEBI" id="CHEBI:132124"/>
        <dbReference type="EC" id="1.6.5.9"/>
    </reaction>
</comment>
<dbReference type="SUPFAM" id="SSF47473">
    <property type="entry name" value="EF-hand"/>
    <property type="match status" value="1"/>
</dbReference>
<evidence type="ECO:0000256" key="5">
    <source>
        <dbReference type="ARBA" id="ARBA00022792"/>
    </source>
</evidence>
<evidence type="ECO:0000259" key="13">
    <source>
        <dbReference type="PROSITE" id="PS50222"/>
    </source>
</evidence>
<evidence type="ECO:0000256" key="2">
    <source>
        <dbReference type="ARBA" id="ARBA00005272"/>
    </source>
</evidence>
<dbReference type="Gene3D" id="3.50.50.100">
    <property type="match status" value="2"/>
</dbReference>
<feature type="domain" description="EF-hand" evidence="13">
    <location>
        <begin position="571"/>
        <end position="606"/>
    </location>
</feature>
<gene>
    <name evidence="14" type="ORF">ZOSMA_415G00060</name>
</gene>
<dbReference type="OMA" id="EMANIPN"/>
<evidence type="ECO:0000256" key="6">
    <source>
        <dbReference type="ARBA" id="ARBA00022827"/>
    </source>
</evidence>
<dbReference type="Proteomes" id="UP000036987">
    <property type="component" value="Unassembled WGS sequence"/>
</dbReference>
<evidence type="ECO:0000256" key="7">
    <source>
        <dbReference type="ARBA" id="ARBA00022837"/>
    </source>
</evidence>
<dbReference type="InterPro" id="IPR036188">
    <property type="entry name" value="FAD/NAD-bd_sf"/>
</dbReference>
<reference evidence="15" key="1">
    <citation type="journal article" date="2016" name="Nature">
        <title>The genome of the seagrass Zostera marina reveals angiosperm adaptation to the sea.</title>
        <authorList>
            <person name="Olsen J.L."/>
            <person name="Rouze P."/>
            <person name="Verhelst B."/>
            <person name="Lin Y.-C."/>
            <person name="Bayer T."/>
            <person name="Collen J."/>
            <person name="Dattolo E."/>
            <person name="De Paoli E."/>
            <person name="Dittami S."/>
            <person name="Maumus F."/>
            <person name="Michel G."/>
            <person name="Kersting A."/>
            <person name="Lauritano C."/>
            <person name="Lohaus R."/>
            <person name="Toepel M."/>
            <person name="Tonon T."/>
            <person name="Vanneste K."/>
            <person name="Amirebrahimi M."/>
            <person name="Brakel J."/>
            <person name="Bostroem C."/>
            <person name="Chovatia M."/>
            <person name="Grimwood J."/>
            <person name="Jenkins J.W."/>
            <person name="Jueterbock A."/>
            <person name="Mraz A."/>
            <person name="Stam W.T."/>
            <person name="Tice H."/>
            <person name="Bornberg-Bauer E."/>
            <person name="Green P.J."/>
            <person name="Pearson G.A."/>
            <person name="Procaccini G."/>
            <person name="Duarte C.M."/>
            <person name="Schmutz J."/>
            <person name="Reusch T.B.H."/>
            <person name="Van de Peer Y."/>
        </authorList>
    </citation>
    <scope>NUCLEOTIDE SEQUENCE [LARGE SCALE GENOMIC DNA]</scope>
    <source>
        <strain evidence="15">cv. Finnish</strain>
    </source>
</reference>
<comment type="similarity">
    <text evidence="2">Belongs to the NADH dehydrogenase family.</text>
</comment>
<keyword evidence="14" id="KW-0830">Ubiquinone</keyword>
<keyword evidence="10" id="KW-0520">NAD</keyword>
<evidence type="ECO:0000256" key="11">
    <source>
        <dbReference type="ARBA" id="ARBA00047599"/>
    </source>
</evidence>
<evidence type="ECO:0000256" key="8">
    <source>
        <dbReference type="ARBA" id="ARBA00022946"/>
    </source>
</evidence>
<dbReference type="AlphaFoldDB" id="A0A0K9P516"/>
<keyword evidence="8" id="KW-0809">Transit peptide</keyword>
<proteinExistence type="inferred from homology"/>
<evidence type="ECO:0000256" key="3">
    <source>
        <dbReference type="ARBA" id="ARBA00012637"/>
    </source>
</evidence>
<dbReference type="GO" id="GO:0005739">
    <property type="term" value="C:mitochondrion"/>
    <property type="evidence" value="ECO:0000318"/>
    <property type="project" value="GO_Central"/>
</dbReference>
<comment type="caution">
    <text evidence="14">The sequence shown here is derived from an EMBL/GenBank/DDBJ whole genome shotgun (WGS) entry which is preliminary data.</text>
</comment>
<keyword evidence="6" id="KW-0274">FAD</keyword>
<dbReference type="SUPFAM" id="SSF51905">
    <property type="entry name" value="FAD/NAD(P)-binding domain"/>
    <property type="match status" value="2"/>
</dbReference>
<dbReference type="PROSITE" id="PS00018">
    <property type="entry name" value="EF_HAND_1"/>
    <property type="match status" value="1"/>
</dbReference>
<dbReference type="OrthoDB" id="3244603at2759"/>
<dbReference type="GO" id="GO:0050136">
    <property type="term" value="F:NADH dehydrogenase (quinone) (non-electrogenic) activity"/>
    <property type="evidence" value="ECO:0007669"/>
    <property type="project" value="UniProtKB-EC"/>
</dbReference>
<dbReference type="FunFam" id="3.50.50.100:FF:000002">
    <property type="entry name" value="External alternative NAD(P)H-ubiquinone oxidoreductase B1, mitochondrial"/>
    <property type="match status" value="1"/>
</dbReference>
<dbReference type="InterPro" id="IPR054585">
    <property type="entry name" value="NDH2-like_C"/>
</dbReference>